<dbReference type="EMBL" id="FRDL01000004">
    <property type="protein sequence ID" value="SHN65902.1"/>
    <property type="molecule type" value="Genomic_DNA"/>
</dbReference>
<dbReference type="OrthoDB" id="9806380at2"/>
<proteinExistence type="predicted"/>
<dbReference type="PANTHER" id="PTHR41521:SF4">
    <property type="entry name" value="BLR0684 PROTEIN"/>
    <property type="match status" value="1"/>
</dbReference>
<sequence length="98" mass="10983">MSQKPGYWIAHVHVTDPESYARYVEGARAAFEKYGAEFLARGGRHAELEGAQGRERHVVIRFASYQQALDCYGSPEYQAARKHRENAGEATLTIVEGL</sequence>
<evidence type="ECO:0000259" key="1">
    <source>
        <dbReference type="Pfam" id="PF07045"/>
    </source>
</evidence>
<dbReference type="AlphaFoldDB" id="A0A1M7T5M4"/>
<keyword evidence="3" id="KW-1185">Reference proteome</keyword>
<organism evidence="2 3">
    <name type="scientific">Oceanicella actignis</name>
    <dbReference type="NCBI Taxonomy" id="1189325"/>
    <lineage>
        <taxon>Bacteria</taxon>
        <taxon>Pseudomonadati</taxon>
        <taxon>Pseudomonadota</taxon>
        <taxon>Alphaproteobacteria</taxon>
        <taxon>Rhodobacterales</taxon>
        <taxon>Paracoccaceae</taxon>
        <taxon>Oceanicella</taxon>
    </lineage>
</organism>
<feature type="domain" description="DUF1330" evidence="1">
    <location>
        <begin position="5"/>
        <end position="98"/>
    </location>
</feature>
<gene>
    <name evidence="2" type="ORF">SAMN05216200_104182</name>
</gene>
<dbReference type="STRING" id="1189325.SAMN04488119_104182"/>
<evidence type="ECO:0000313" key="3">
    <source>
        <dbReference type="Proteomes" id="UP000184066"/>
    </source>
</evidence>
<protein>
    <submittedName>
        <fullName evidence="2">Uncharacterized conserved protein, DUF1330 family</fullName>
    </submittedName>
</protein>
<dbReference type="InterPro" id="IPR010753">
    <property type="entry name" value="DUF1330"/>
</dbReference>
<dbReference type="RefSeq" id="WP_072747137.1">
    <property type="nucleotide sequence ID" value="NZ_FOHL01000004.1"/>
</dbReference>
<dbReference type="SUPFAM" id="SSF54909">
    <property type="entry name" value="Dimeric alpha+beta barrel"/>
    <property type="match status" value="1"/>
</dbReference>
<name>A0A1M7T5M4_9RHOB</name>
<dbReference type="Gene3D" id="3.30.70.100">
    <property type="match status" value="1"/>
</dbReference>
<reference evidence="2 3" key="1">
    <citation type="submission" date="2016-12" db="EMBL/GenBank/DDBJ databases">
        <authorList>
            <person name="Song W.-J."/>
            <person name="Kurnit D.M."/>
        </authorList>
    </citation>
    <scope>NUCLEOTIDE SEQUENCE [LARGE SCALE GENOMIC DNA]</scope>
    <source>
        <strain evidence="2 3">CGMCC 1.10808</strain>
    </source>
</reference>
<evidence type="ECO:0000313" key="2">
    <source>
        <dbReference type="EMBL" id="SHN65902.1"/>
    </source>
</evidence>
<dbReference type="Proteomes" id="UP000184066">
    <property type="component" value="Unassembled WGS sequence"/>
</dbReference>
<accession>A0A1M7T5M4</accession>
<dbReference type="PANTHER" id="PTHR41521">
    <property type="match status" value="1"/>
</dbReference>
<dbReference type="Pfam" id="PF07045">
    <property type="entry name" value="DUF1330"/>
    <property type="match status" value="1"/>
</dbReference>
<dbReference type="InterPro" id="IPR011008">
    <property type="entry name" value="Dimeric_a/b-barrel"/>
</dbReference>